<reference evidence="1 3" key="1">
    <citation type="submission" date="2008-03" db="EMBL/GenBank/DDBJ databases">
        <title>Annotation of Ixodes scapularis.</title>
        <authorList>
            <consortium name="Ixodes scapularis Genome Project Consortium"/>
            <person name="Caler E."/>
            <person name="Hannick L.I."/>
            <person name="Bidwell S."/>
            <person name="Joardar V."/>
            <person name="Thiagarajan M."/>
            <person name="Amedeo P."/>
            <person name="Galinsky K.J."/>
            <person name="Schobel S."/>
            <person name="Inman J."/>
            <person name="Hostetler J."/>
            <person name="Miller J."/>
            <person name="Hammond M."/>
            <person name="Megy K."/>
            <person name="Lawson D."/>
            <person name="Kodira C."/>
            <person name="Sutton G."/>
            <person name="Meyer J."/>
            <person name="Hill C.A."/>
            <person name="Birren B."/>
            <person name="Nene V."/>
            <person name="Collins F."/>
            <person name="Alarcon-Chaidez F."/>
            <person name="Wikel S."/>
            <person name="Strausberg R."/>
        </authorList>
    </citation>
    <scope>NUCLEOTIDE SEQUENCE [LARGE SCALE GENOMIC DNA]</scope>
    <source>
        <strain evidence="3">Wikel</strain>
        <strain evidence="1">Wikel colony</strain>
    </source>
</reference>
<evidence type="ECO:0000313" key="3">
    <source>
        <dbReference type="Proteomes" id="UP000001555"/>
    </source>
</evidence>
<dbReference type="Proteomes" id="UP000001555">
    <property type="component" value="Unassembled WGS sequence"/>
</dbReference>
<dbReference type="EMBL" id="DS658446">
    <property type="protein sequence ID" value="EEC02944.1"/>
    <property type="molecule type" value="Genomic_DNA"/>
</dbReference>
<name>B7P8M2_IXOSC</name>
<dbReference type="EnsemblMetazoa" id="ISCW002437-RA">
    <property type="protein sequence ID" value="ISCW002437-PA"/>
    <property type="gene ID" value="ISCW002437"/>
</dbReference>
<evidence type="ECO:0000313" key="2">
    <source>
        <dbReference type="EnsemblMetazoa" id="ISCW002437-PA"/>
    </source>
</evidence>
<organism>
    <name type="scientific">Ixodes scapularis</name>
    <name type="common">Black-legged tick</name>
    <name type="synonym">Deer tick</name>
    <dbReference type="NCBI Taxonomy" id="6945"/>
    <lineage>
        <taxon>Eukaryota</taxon>
        <taxon>Metazoa</taxon>
        <taxon>Ecdysozoa</taxon>
        <taxon>Arthropoda</taxon>
        <taxon>Chelicerata</taxon>
        <taxon>Arachnida</taxon>
        <taxon>Acari</taxon>
        <taxon>Parasitiformes</taxon>
        <taxon>Ixodida</taxon>
        <taxon>Ixodoidea</taxon>
        <taxon>Ixodidae</taxon>
        <taxon>Ixodinae</taxon>
        <taxon>Ixodes</taxon>
    </lineage>
</organism>
<proteinExistence type="predicted"/>
<dbReference type="HOGENOM" id="CLU_2608674_0_0_1"/>
<gene>
    <name evidence="1" type="ORF">IscW_ISCW002437</name>
</gene>
<dbReference type="InParanoid" id="B7P8M2"/>
<dbReference type="EMBL" id="ABJB010096732">
    <property type="status" value="NOT_ANNOTATED_CDS"/>
    <property type="molecule type" value="Genomic_DNA"/>
</dbReference>
<dbReference type="VEuPathDB" id="VectorBase:ISCI002437"/>
<reference evidence="2" key="2">
    <citation type="submission" date="2020-05" db="UniProtKB">
        <authorList>
            <consortium name="EnsemblMetazoa"/>
        </authorList>
    </citation>
    <scope>IDENTIFICATION</scope>
    <source>
        <strain evidence="2">wikel</strain>
    </source>
</reference>
<accession>B7P8M2</accession>
<dbReference type="Gene3D" id="3.40.50.300">
    <property type="entry name" value="P-loop containing nucleotide triphosphate hydrolases"/>
    <property type="match status" value="1"/>
</dbReference>
<dbReference type="EMBL" id="ABJB010876702">
    <property type="status" value="NOT_ANNOTATED_CDS"/>
    <property type="molecule type" value="Genomic_DNA"/>
</dbReference>
<dbReference type="PaxDb" id="6945-B7P8M2"/>
<sequence length="79" mass="9036">MEKFEIQYSISPSFKKHLRDFVRGVLSPSKLVVKTWYGVPLTALELCKFVESTEPCLESDDKSLNLPEWSAVRCLSLSQ</sequence>
<dbReference type="VEuPathDB" id="VectorBase:ISCW002437"/>
<evidence type="ECO:0000313" key="1">
    <source>
        <dbReference type="EMBL" id="EEC02944.1"/>
    </source>
</evidence>
<dbReference type="EMBL" id="ABJB010053195">
    <property type="status" value="NOT_ANNOTATED_CDS"/>
    <property type="molecule type" value="Genomic_DNA"/>
</dbReference>
<keyword evidence="3" id="KW-1185">Reference proteome</keyword>
<protein>
    <submittedName>
        <fullName evidence="1 2">Uncharacterized protein</fullName>
    </submittedName>
</protein>
<dbReference type="AlphaFoldDB" id="B7P8M2"/>
<dbReference type="InterPro" id="IPR027417">
    <property type="entry name" value="P-loop_NTPase"/>
</dbReference>